<evidence type="ECO:0000256" key="1">
    <source>
        <dbReference type="ARBA" id="ARBA00003469"/>
    </source>
</evidence>
<comment type="function">
    <text evidence="1">Responsible for the formation of the pyrimidine heterocycle in the thiamine biosynthesis pathway. Catalyzes the formation of hydroxymethylpyrimidine phosphate (HMP-P) from histidine and pyridoxal phosphate (PLP). The protein uses PLP and the active site histidine to form HMP-P, generating an inactive enzyme. The enzyme can only undergo a single turnover, which suggests it is a suicide enzyme.</text>
</comment>
<keyword evidence="6" id="KW-0479">Metal-binding</keyword>
<organism evidence="13 14">
    <name type="scientific">Sodalis ligni</name>
    <dbReference type="NCBI Taxonomy" id="2697027"/>
    <lineage>
        <taxon>Bacteria</taxon>
        <taxon>Pseudomonadati</taxon>
        <taxon>Pseudomonadota</taxon>
        <taxon>Gammaproteobacteria</taxon>
        <taxon>Enterobacterales</taxon>
        <taxon>Bruguierivoracaceae</taxon>
        <taxon>Sodalis</taxon>
    </lineage>
</organism>
<evidence type="ECO:0000313" key="14">
    <source>
        <dbReference type="Proteomes" id="UP000294555"/>
    </source>
</evidence>
<dbReference type="SUPFAM" id="SSF53850">
    <property type="entry name" value="Periplasmic binding protein-like II"/>
    <property type="match status" value="1"/>
</dbReference>
<sequence length="345" mass="36614">MKEGHISRRRLLTAAGAGITIASLFGPGVVLAAVGNTVSLQLNWIPSVDFAGFYIADALGYYKQEGISVKFLPGGPNMQGVEQVVAGGAGTAGLPTFLTSTINAVQHQAKLTVIGSVFQTSPLALISLQSLPLNSAKDLVGKRIGAAQGRQRELDAVFKINGLPANGYTFVPIGYDSTPLTKGSVDIISVFATSEPVTLAEQGVKTNMILFAAMGLPTYTSPIVVSSDAIAKNRKVILGFLRGSIKGWEMNAKDPTLAPKLVAERYAGSMKIDQPHQLRVNQAMVPLTQSDLTRDKGMLWIDKTKISGPIYAALRAAGETQLPAVDSYVDTSLLEEVFGNRTQLL</sequence>
<dbReference type="InterPro" id="IPR027939">
    <property type="entry name" value="NMT1/THI5"/>
</dbReference>
<dbReference type="GO" id="GO:0016740">
    <property type="term" value="F:transferase activity"/>
    <property type="evidence" value="ECO:0007669"/>
    <property type="project" value="UniProtKB-KW"/>
</dbReference>
<protein>
    <recommendedName>
        <fullName evidence="10">Thiamine pyrimidine synthase</fullName>
    </recommendedName>
</protein>
<dbReference type="OrthoDB" id="9180959at2"/>
<dbReference type="InterPro" id="IPR006311">
    <property type="entry name" value="TAT_signal"/>
</dbReference>
<evidence type="ECO:0000256" key="5">
    <source>
        <dbReference type="ARBA" id="ARBA00022679"/>
    </source>
</evidence>
<evidence type="ECO:0000256" key="2">
    <source>
        <dbReference type="ARBA" id="ARBA00004948"/>
    </source>
</evidence>
<gene>
    <name evidence="13" type="ORF">EZJ58_3334</name>
</gene>
<keyword evidence="7" id="KW-0663">Pyridoxal phosphate</keyword>
<dbReference type="Pfam" id="PF09084">
    <property type="entry name" value="NMT1"/>
    <property type="match status" value="1"/>
</dbReference>
<evidence type="ECO:0000256" key="10">
    <source>
        <dbReference type="ARBA" id="ARBA00033171"/>
    </source>
</evidence>
<dbReference type="PROSITE" id="PS51318">
    <property type="entry name" value="TAT"/>
    <property type="match status" value="1"/>
</dbReference>
<evidence type="ECO:0000259" key="12">
    <source>
        <dbReference type="Pfam" id="PF09084"/>
    </source>
</evidence>
<name>A0A4R1NCR0_9GAMM</name>
<evidence type="ECO:0000256" key="6">
    <source>
        <dbReference type="ARBA" id="ARBA00022723"/>
    </source>
</evidence>
<evidence type="ECO:0000256" key="3">
    <source>
        <dbReference type="ARBA" id="ARBA00009406"/>
    </source>
</evidence>
<dbReference type="GO" id="GO:0009228">
    <property type="term" value="P:thiamine biosynthetic process"/>
    <property type="evidence" value="ECO:0007669"/>
    <property type="project" value="UniProtKB-KW"/>
</dbReference>
<evidence type="ECO:0000256" key="4">
    <source>
        <dbReference type="ARBA" id="ARBA00011738"/>
    </source>
</evidence>
<evidence type="ECO:0000256" key="11">
    <source>
        <dbReference type="ARBA" id="ARBA00048179"/>
    </source>
</evidence>
<dbReference type="RefSeq" id="WP_132923895.1">
    <property type="nucleotide sequence ID" value="NZ_SJOI01000001.1"/>
</dbReference>
<evidence type="ECO:0000256" key="7">
    <source>
        <dbReference type="ARBA" id="ARBA00022898"/>
    </source>
</evidence>
<comment type="pathway">
    <text evidence="2">Cofactor biosynthesis; thiamine diphosphate biosynthesis.</text>
</comment>
<keyword evidence="8" id="KW-0784">Thiamine biosynthesis</keyword>
<evidence type="ECO:0000256" key="9">
    <source>
        <dbReference type="ARBA" id="ARBA00023004"/>
    </source>
</evidence>
<accession>A0A4R1NCR0</accession>
<dbReference type="GO" id="GO:0046872">
    <property type="term" value="F:metal ion binding"/>
    <property type="evidence" value="ECO:0007669"/>
    <property type="project" value="UniProtKB-KW"/>
</dbReference>
<dbReference type="Gene3D" id="3.40.190.10">
    <property type="entry name" value="Periplasmic binding protein-like II"/>
    <property type="match status" value="2"/>
</dbReference>
<dbReference type="PANTHER" id="PTHR31528">
    <property type="entry name" value="4-AMINO-5-HYDROXYMETHYL-2-METHYLPYRIMIDINE PHOSPHATE SYNTHASE THI11-RELATED"/>
    <property type="match status" value="1"/>
</dbReference>
<comment type="caution">
    <text evidence="13">The sequence shown here is derived from an EMBL/GenBank/DDBJ whole genome shotgun (WGS) entry which is preliminary data.</text>
</comment>
<dbReference type="EMBL" id="SJOI01000001">
    <property type="protein sequence ID" value="TCL05163.1"/>
    <property type="molecule type" value="Genomic_DNA"/>
</dbReference>
<dbReference type="PANTHER" id="PTHR31528:SF1">
    <property type="entry name" value="4-AMINO-5-HYDROXYMETHYL-2-METHYLPYRIMIDINE PHOSPHATE SYNTHASE THI11-RELATED"/>
    <property type="match status" value="1"/>
</dbReference>
<reference evidence="13 14" key="1">
    <citation type="submission" date="2019-02" db="EMBL/GenBank/DDBJ databases">
        <title>Investigation of anaerobic lignin degradation for improved lignocellulosic biofuels.</title>
        <authorList>
            <person name="Deangelis K."/>
        </authorList>
    </citation>
    <scope>NUCLEOTIDE SEQUENCE [LARGE SCALE GENOMIC DNA]</scope>
    <source>
        <strain evidence="13 14">159R</strain>
    </source>
</reference>
<keyword evidence="9" id="KW-0408">Iron</keyword>
<keyword evidence="14" id="KW-1185">Reference proteome</keyword>
<comment type="subunit">
    <text evidence="4">Homodimer.</text>
</comment>
<evidence type="ECO:0000256" key="8">
    <source>
        <dbReference type="ARBA" id="ARBA00022977"/>
    </source>
</evidence>
<feature type="domain" description="SsuA/THI5-like" evidence="12">
    <location>
        <begin position="49"/>
        <end position="256"/>
    </location>
</feature>
<dbReference type="InterPro" id="IPR015168">
    <property type="entry name" value="SsuA/THI5"/>
</dbReference>
<comment type="catalytic activity">
    <reaction evidence="11">
        <text>N(6)-(pyridoxal phosphate)-L-lysyl-[4-amino-5-hydroxymethyl-2-methylpyrimidine phosphate synthase] + L-histidyl-[4-amino-5-hydroxymethyl-2-methylpyrimidine phosphate synthase] + 2 Fe(3+) + 4 H2O = L-lysyl-[4-amino-5-hydroxymethyl-2-methylpyrimidine phosphate synthase] + (2S)-2-amino-5-hydroxy-4-oxopentanoyl-[4-amino-5-hydroxymethyl-2-methylpyrimidine phosphate synthase] + 4-amino-2-methyl-5-(phosphooxymethyl)pyrimidine + 3-oxopropanoate + 2 Fe(2+) + 2 H(+)</text>
        <dbReference type="Rhea" id="RHEA:65756"/>
        <dbReference type="Rhea" id="RHEA-COMP:16892"/>
        <dbReference type="Rhea" id="RHEA-COMP:16893"/>
        <dbReference type="Rhea" id="RHEA-COMP:16894"/>
        <dbReference type="Rhea" id="RHEA-COMP:16895"/>
        <dbReference type="ChEBI" id="CHEBI:15377"/>
        <dbReference type="ChEBI" id="CHEBI:15378"/>
        <dbReference type="ChEBI" id="CHEBI:29033"/>
        <dbReference type="ChEBI" id="CHEBI:29034"/>
        <dbReference type="ChEBI" id="CHEBI:29969"/>
        <dbReference type="ChEBI" id="CHEBI:29979"/>
        <dbReference type="ChEBI" id="CHEBI:33190"/>
        <dbReference type="ChEBI" id="CHEBI:58354"/>
        <dbReference type="ChEBI" id="CHEBI:143915"/>
        <dbReference type="ChEBI" id="CHEBI:157692"/>
    </reaction>
    <physiologicalReaction direction="left-to-right" evidence="11">
        <dbReference type="Rhea" id="RHEA:65757"/>
    </physiologicalReaction>
</comment>
<dbReference type="Proteomes" id="UP000294555">
    <property type="component" value="Unassembled WGS sequence"/>
</dbReference>
<keyword evidence="5" id="KW-0808">Transferase</keyword>
<proteinExistence type="inferred from homology"/>
<evidence type="ECO:0000313" key="13">
    <source>
        <dbReference type="EMBL" id="TCL05163.1"/>
    </source>
</evidence>
<comment type="similarity">
    <text evidence="3">Belongs to the NMT1/THI5 family.</text>
</comment>
<dbReference type="AlphaFoldDB" id="A0A4R1NCR0"/>